<comment type="caution">
    <text evidence="1">The sequence shown here is derived from an EMBL/GenBank/DDBJ whole genome shotgun (WGS) entry which is preliminary data.</text>
</comment>
<protein>
    <submittedName>
        <fullName evidence="1">8061_t:CDS:1</fullName>
    </submittedName>
</protein>
<dbReference type="Proteomes" id="UP000789405">
    <property type="component" value="Unassembled WGS sequence"/>
</dbReference>
<proteinExistence type="predicted"/>
<gene>
    <name evidence="1" type="ORF">DERYTH_LOCUS25088</name>
</gene>
<organism evidence="1 2">
    <name type="scientific">Dentiscutata erythropus</name>
    <dbReference type="NCBI Taxonomy" id="1348616"/>
    <lineage>
        <taxon>Eukaryota</taxon>
        <taxon>Fungi</taxon>
        <taxon>Fungi incertae sedis</taxon>
        <taxon>Mucoromycota</taxon>
        <taxon>Glomeromycotina</taxon>
        <taxon>Glomeromycetes</taxon>
        <taxon>Diversisporales</taxon>
        <taxon>Gigasporaceae</taxon>
        <taxon>Dentiscutata</taxon>
    </lineage>
</organism>
<sequence length="57" mass="6613">HSPATALYTYQDELHVFTLSNDELIKILANQSVNPDYDYIKNLFTCYCNSQLGKRNE</sequence>
<keyword evidence="2" id="KW-1185">Reference proteome</keyword>
<feature type="non-terminal residue" evidence="1">
    <location>
        <position position="1"/>
    </location>
</feature>
<dbReference type="OrthoDB" id="2437829at2759"/>
<evidence type="ECO:0000313" key="2">
    <source>
        <dbReference type="Proteomes" id="UP000789405"/>
    </source>
</evidence>
<evidence type="ECO:0000313" key="1">
    <source>
        <dbReference type="EMBL" id="CAG8809373.1"/>
    </source>
</evidence>
<name>A0A9N9K2X9_9GLOM</name>
<reference evidence="1" key="1">
    <citation type="submission" date="2021-06" db="EMBL/GenBank/DDBJ databases">
        <authorList>
            <person name="Kallberg Y."/>
            <person name="Tangrot J."/>
            <person name="Rosling A."/>
        </authorList>
    </citation>
    <scope>NUCLEOTIDE SEQUENCE</scope>
    <source>
        <strain evidence="1">MA453B</strain>
    </source>
</reference>
<dbReference type="EMBL" id="CAJVPY010045016">
    <property type="protein sequence ID" value="CAG8809373.1"/>
    <property type="molecule type" value="Genomic_DNA"/>
</dbReference>
<accession>A0A9N9K2X9</accession>
<dbReference type="AlphaFoldDB" id="A0A9N9K2X9"/>
<feature type="non-terminal residue" evidence="1">
    <location>
        <position position="57"/>
    </location>
</feature>